<evidence type="ECO:0008006" key="5">
    <source>
        <dbReference type="Google" id="ProtNLM"/>
    </source>
</evidence>
<evidence type="ECO:0000313" key="3">
    <source>
        <dbReference type="EMBL" id="GES20245.1"/>
    </source>
</evidence>
<comment type="caution">
    <text evidence="3">The sequence shown here is derived from an EMBL/GenBank/DDBJ whole genome shotgun (WGS) entry which is preliminary data.</text>
</comment>
<evidence type="ECO:0000256" key="2">
    <source>
        <dbReference type="SAM" id="SignalP"/>
    </source>
</evidence>
<sequence length="165" mass="17063">MRIHLAIGLLIGVLAGCGQTAADTGVASLKDSATPSASSSPSASADPRAFAQCMRNNGVDMPDPGPNGAFDGLLKSDAARQPKFQQALEACRSLAPVGDIDPKDPEVQEAMRQFAQCMRANGVDMPDPDPASGRIAAEGLNRSDPKVLKAFDACQDKLSPLTGGK</sequence>
<feature type="compositionally biased region" description="Low complexity" evidence="1">
    <location>
        <begin position="32"/>
        <end position="51"/>
    </location>
</feature>
<dbReference type="PROSITE" id="PS51257">
    <property type="entry name" value="PROKAR_LIPOPROTEIN"/>
    <property type="match status" value="1"/>
</dbReference>
<evidence type="ECO:0000313" key="4">
    <source>
        <dbReference type="Proteomes" id="UP000377595"/>
    </source>
</evidence>
<keyword evidence="2" id="KW-0732">Signal</keyword>
<evidence type="ECO:0000256" key="1">
    <source>
        <dbReference type="SAM" id="MobiDB-lite"/>
    </source>
</evidence>
<feature type="signal peptide" evidence="2">
    <location>
        <begin position="1"/>
        <end position="21"/>
    </location>
</feature>
<accession>A0A5M3XF67</accession>
<dbReference type="RefSeq" id="WP_155345286.1">
    <property type="nucleotide sequence ID" value="NZ_BAAAHM010000003.1"/>
</dbReference>
<feature type="chain" id="PRO_5039342177" description="Lipoprotein" evidence="2">
    <location>
        <begin position="22"/>
        <end position="165"/>
    </location>
</feature>
<reference evidence="3 4" key="1">
    <citation type="submission" date="2019-10" db="EMBL/GenBank/DDBJ databases">
        <title>Whole genome shotgun sequence of Acrocarpospora pleiomorpha NBRC 16267.</title>
        <authorList>
            <person name="Ichikawa N."/>
            <person name="Kimura A."/>
            <person name="Kitahashi Y."/>
            <person name="Komaki H."/>
            <person name="Oguchi A."/>
        </authorList>
    </citation>
    <scope>NUCLEOTIDE SEQUENCE [LARGE SCALE GENOMIC DNA]</scope>
    <source>
        <strain evidence="3 4">NBRC 16267</strain>
    </source>
</reference>
<dbReference type="EMBL" id="BLAF01000015">
    <property type="protein sequence ID" value="GES20245.1"/>
    <property type="molecule type" value="Genomic_DNA"/>
</dbReference>
<dbReference type="Proteomes" id="UP000377595">
    <property type="component" value="Unassembled WGS sequence"/>
</dbReference>
<feature type="region of interest" description="Disordered" evidence="1">
    <location>
        <begin position="30"/>
        <end position="73"/>
    </location>
</feature>
<dbReference type="AlphaFoldDB" id="A0A5M3XF67"/>
<keyword evidence="4" id="KW-1185">Reference proteome</keyword>
<protein>
    <recommendedName>
        <fullName evidence="5">Lipoprotein</fullName>
    </recommendedName>
</protein>
<name>A0A5M3XF67_9ACTN</name>
<dbReference type="OrthoDB" id="7949713at2"/>
<organism evidence="3 4">
    <name type="scientific">Acrocarpospora pleiomorpha</name>
    <dbReference type="NCBI Taxonomy" id="90975"/>
    <lineage>
        <taxon>Bacteria</taxon>
        <taxon>Bacillati</taxon>
        <taxon>Actinomycetota</taxon>
        <taxon>Actinomycetes</taxon>
        <taxon>Streptosporangiales</taxon>
        <taxon>Streptosporangiaceae</taxon>
        <taxon>Acrocarpospora</taxon>
    </lineage>
</organism>
<gene>
    <name evidence="3" type="ORF">Aple_031410</name>
</gene>
<proteinExistence type="predicted"/>